<dbReference type="STRING" id="1188319.OYT1_01432"/>
<proteinExistence type="predicted"/>
<name>A0A2Z6GEE6_9PROT</name>
<dbReference type="EMBL" id="AP018738">
    <property type="protein sequence ID" value="BBE51946.1"/>
    <property type="molecule type" value="Genomic_DNA"/>
</dbReference>
<dbReference type="RefSeq" id="WP_062626617.1">
    <property type="nucleotide sequence ID" value="NZ_AP018738.1"/>
</dbReference>
<feature type="compositionally biased region" description="Polar residues" evidence="1">
    <location>
        <begin position="601"/>
        <end position="616"/>
    </location>
</feature>
<dbReference type="Pfam" id="PF09299">
    <property type="entry name" value="Mu-transpos_C"/>
    <property type="match status" value="1"/>
</dbReference>
<dbReference type="GO" id="GO:0003676">
    <property type="term" value="F:nucleic acid binding"/>
    <property type="evidence" value="ECO:0007669"/>
    <property type="project" value="InterPro"/>
</dbReference>
<keyword evidence="4" id="KW-1185">Reference proteome</keyword>
<dbReference type="InterPro" id="IPR015378">
    <property type="entry name" value="Transposase-like_Mu_C"/>
</dbReference>
<dbReference type="Gene3D" id="3.30.420.10">
    <property type="entry name" value="Ribonuclease H-like superfamily/Ribonuclease H"/>
    <property type="match status" value="1"/>
</dbReference>
<feature type="region of interest" description="Disordered" evidence="1">
    <location>
        <begin position="574"/>
        <end position="631"/>
    </location>
</feature>
<sequence length="631" mass="71897">MSLLATTRLVPGLAVYYQGKRYHIEDLINISTVLIRDENGRRETAPASDLIIREEHSAATRMELASIPDKKWRRAQERLRIISPLLEMSDKERTREVVKAVAENNSYDTATIYRWIRAYKASGLVTSLIRKPRVDKGGNRLSQEVDAIISDMIDRFYLTEQRSSIKRVIRLIGSACASQDIRPPAEVTVYRRIAALSDELKTSRRYGSKIAQERFQQIRGKFPDANFPLAVVQIDHTKVDVIVVDEKHRLPIGRPYLTIATDVYSKMCVGYYLSFDPVGALAAGQCIANAILPKDDYLASLGIDPKEYQWPCWGVMRRIHTDNAKEFHGEVLGRAAEQYGIIVEHRPKRATRFGGNVERAFRTYMKNIHDELPGTTFSNVRSKYDYDSEGNAVMTFDALEMWFAQYLVGDYHQAPHRGNNGVPPIAKWEQGIFGTDTDIGTGLPVVETDEKQLRLSFMPSNRRTVQRSGVEFEGLTYSNPAIRKFVKTRSSATSKLARQFLIRYDPRDMSTIWLYDPDSNEHIPLSSTSKKDTHVSLWELRSIKRELAGKGYTVNQRLIHQSIEDRKRIVESESNLTKSARKERQKAKQQKKSSLKASIRPVQSDTANGPSAPTQTWDDDDLQPFKISGEY</sequence>
<dbReference type="Proteomes" id="UP000033070">
    <property type="component" value="Chromosome"/>
</dbReference>
<dbReference type="InterPro" id="IPR009004">
    <property type="entry name" value="Transposase_Mu_C"/>
</dbReference>
<gene>
    <name evidence="3" type="ORF">OYT1_ch2433</name>
</gene>
<dbReference type="KEGG" id="fam:OYT1_ch2433"/>
<dbReference type="AlphaFoldDB" id="A0A2Z6GEE6"/>
<feature type="domain" description="Integrase catalytic" evidence="2">
    <location>
        <begin position="224"/>
        <end position="432"/>
    </location>
</feature>
<protein>
    <submittedName>
        <fullName evidence="3">Transposon Tn7 transposition protein TnsB</fullName>
    </submittedName>
</protein>
<dbReference type="InterPro" id="IPR001584">
    <property type="entry name" value="Integrase_cat-core"/>
</dbReference>
<evidence type="ECO:0000313" key="3">
    <source>
        <dbReference type="EMBL" id="BBE51946.1"/>
    </source>
</evidence>
<dbReference type="PROSITE" id="PS50994">
    <property type="entry name" value="INTEGRASE"/>
    <property type="match status" value="1"/>
</dbReference>
<organism evidence="3 4">
    <name type="scientific">Ferriphaselus amnicola</name>
    <dbReference type="NCBI Taxonomy" id="1188319"/>
    <lineage>
        <taxon>Bacteria</taxon>
        <taxon>Pseudomonadati</taxon>
        <taxon>Pseudomonadota</taxon>
        <taxon>Betaproteobacteria</taxon>
        <taxon>Nitrosomonadales</taxon>
        <taxon>Gallionellaceae</taxon>
        <taxon>Ferriphaselus</taxon>
    </lineage>
</organism>
<dbReference type="SUPFAM" id="SSF53098">
    <property type="entry name" value="Ribonuclease H-like"/>
    <property type="match status" value="1"/>
</dbReference>
<evidence type="ECO:0000256" key="1">
    <source>
        <dbReference type="SAM" id="MobiDB-lite"/>
    </source>
</evidence>
<dbReference type="SUPFAM" id="SSF50610">
    <property type="entry name" value="mu transposase, C-terminal domain"/>
    <property type="match status" value="1"/>
</dbReference>
<dbReference type="InterPro" id="IPR036397">
    <property type="entry name" value="RNaseH_sf"/>
</dbReference>
<dbReference type="OrthoDB" id="9816028at2"/>
<accession>A0A2Z6GEE6</accession>
<feature type="compositionally biased region" description="Basic residues" evidence="1">
    <location>
        <begin position="579"/>
        <end position="594"/>
    </location>
</feature>
<reference evidence="3 4" key="1">
    <citation type="submission" date="2018-06" db="EMBL/GenBank/DDBJ databases">
        <title>OYT1 Genome Sequencing.</title>
        <authorList>
            <person name="Kato S."/>
            <person name="Itoh T."/>
            <person name="Ohkuma M."/>
        </authorList>
    </citation>
    <scope>NUCLEOTIDE SEQUENCE [LARGE SCALE GENOMIC DNA]</scope>
    <source>
        <strain evidence="3 4">OYT1</strain>
    </source>
</reference>
<evidence type="ECO:0000259" key="2">
    <source>
        <dbReference type="PROSITE" id="PS50994"/>
    </source>
</evidence>
<dbReference type="InterPro" id="IPR012337">
    <property type="entry name" value="RNaseH-like_sf"/>
</dbReference>
<dbReference type="GO" id="GO:0015074">
    <property type="term" value="P:DNA integration"/>
    <property type="evidence" value="ECO:0007669"/>
    <property type="project" value="InterPro"/>
</dbReference>
<evidence type="ECO:0000313" key="4">
    <source>
        <dbReference type="Proteomes" id="UP000033070"/>
    </source>
</evidence>